<evidence type="ECO:0000313" key="1">
    <source>
        <dbReference type="EMBL" id="KAI2652604.1"/>
    </source>
</evidence>
<proteinExistence type="predicted"/>
<sequence>MANVLVGPLLYTPYRPQATHHLITKGIGRAGMRIACWAARPLCFDYNVVYRHGSLNHTADCLSHLPIPAPADSSADVEPEIVELISSTLCCLSVTDLETACAICPELEKLRKQITHGWPPIFQSER</sequence>
<dbReference type="EMBL" id="JACTAM010000019">
    <property type="protein sequence ID" value="KAI2652604.1"/>
    <property type="molecule type" value="Genomic_DNA"/>
</dbReference>
<keyword evidence="2" id="KW-1185">Reference proteome</keyword>
<evidence type="ECO:0000313" key="2">
    <source>
        <dbReference type="Proteomes" id="UP000830375"/>
    </source>
</evidence>
<name>A0ABQ8LQH9_LABRO</name>
<gene>
    <name evidence="1" type="ORF">H4Q32_005851</name>
</gene>
<reference evidence="1 2" key="1">
    <citation type="submission" date="2022-01" db="EMBL/GenBank/DDBJ databases">
        <title>A high-quality chromosome-level genome assembly of rohu carp, Labeo rohita.</title>
        <authorList>
            <person name="Arick M.A. II"/>
            <person name="Hsu C.-Y."/>
            <person name="Magbanua Z."/>
            <person name="Pechanova O."/>
            <person name="Grover C."/>
            <person name="Miller E."/>
            <person name="Thrash A."/>
            <person name="Ezzel L."/>
            <person name="Alam S."/>
            <person name="Benzie J."/>
            <person name="Hamilton M."/>
            <person name="Karsi A."/>
            <person name="Lawrence M.L."/>
            <person name="Peterson D.G."/>
        </authorList>
    </citation>
    <scope>NUCLEOTIDE SEQUENCE [LARGE SCALE GENOMIC DNA]</scope>
    <source>
        <strain evidence="2">BAU-BD-2019</strain>
        <tissue evidence="1">Blood</tissue>
    </source>
</reference>
<protein>
    <submittedName>
        <fullName evidence="1">Transposon Tf2-9 polyprotein</fullName>
    </submittedName>
</protein>
<dbReference type="Proteomes" id="UP000830375">
    <property type="component" value="Unassembled WGS sequence"/>
</dbReference>
<comment type="caution">
    <text evidence="1">The sequence shown here is derived from an EMBL/GenBank/DDBJ whole genome shotgun (WGS) entry which is preliminary data.</text>
</comment>
<accession>A0ABQ8LQH9</accession>
<organism evidence="1 2">
    <name type="scientific">Labeo rohita</name>
    <name type="common">Indian major carp</name>
    <name type="synonym">Cyprinus rohita</name>
    <dbReference type="NCBI Taxonomy" id="84645"/>
    <lineage>
        <taxon>Eukaryota</taxon>
        <taxon>Metazoa</taxon>
        <taxon>Chordata</taxon>
        <taxon>Craniata</taxon>
        <taxon>Vertebrata</taxon>
        <taxon>Euteleostomi</taxon>
        <taxon>Actinopterygii</taxon>
        <taxon>Neopterygii</taxon>
        <taxon>Teleostei</taxon>
        <taxon>Ostariophysi</taxon>
        <taxon>Cypriniformes</taxon>
        <taxon>Cyprinidae</taxon>
        <taxon>Labeoninae</taxon>
        <taxon>Labeonini</taxon>
        <taxon>Labeo</taxon>
    </lineage>
</organism>